<dbReference type="Pfam" id="PF02586">
    <property type="entry name" value="SRAP"/>
    <property type="match status" value="1"/>
</dbReference>
<keyword evidence="5" id="KW-0190">Covalent protein-DNA linkage</keyword>
<name>A0A6B8RI63_9BACL</name>
<dbReference type="InterPro" id="IPR003738">
    <property type="entry name" value="SRAP"/>
</dbReference>
<dbReference type="EC" id="3.4.-.-" evidence="8"/>
<keyword evidence="4 8" id="KW-0378">Hydrolase</keyword>
<evidence type="ECO:0000256" key="1">
    <source>
        <dbReference type="ARBA" id="ARBA00008136"/>
    </source>
</evidence>
<dbReference type="SUPFAM" id="SSF143081">
    <property type="entry name" value="BB1717-like"/>
    <property type="match status" value="1"/>
</dbReference>
<keyword evidence="6" id="KW-0238">DNA-binding</keyword>
<dbReference type="GO" id="GO:0008233">
    <property type="term" value="F:peptidase activity"/>
    <property type="evidence" value="ECO:0007669"/>
    <property type="project" value="UniProtKB-KW"/>
</dbReference>
<proteinExistence type="inferred from homology"/>
<evidence type="ECO:0000313" key="10">
    <source>
        <dbReference type="Proteomes" id="UP000426246"/>
    </source>
</evidence>
<evidence type="ECO:0000313" key="9">
    <source>
        <dbReference type="EMBL" id="QGQ96141.1"/>
    </source>
</evidence>
<dbReference type="RefSeq" id="WP_155701179.1">
    <property type="nucleotide sequence ID" value="NZ_CP034235.1"/>
</dbReference>
<dbReference type="OrthoDB" id="9782620at2"/>
<evidence type="ECO:0000256" key="4">
    <source>
        <dbReference type="ARBA" id="ARBA00022801"/>
    </source>
</evidence>
<dbReference type="GO" id="GO:0006508">
    <property type="term" value="P:proteolysis"/>
    <property type="evidence" value="ECO:0007669"/>
    <property type="project" value="UniProtKB-KW"/>
</dbReference>
<evidence type="ECO:0000256" key="6">
    <source>
        <dbReference type="ARBA" id="ARBA00023125"/>
    </source>
</evidence>
<evidence type="ECO:0000256" key="2">
    <source>
        <dbReference type="ARBA" id="ARBA00022670"/>
    </source>
</evidence>
<evidence type="ECO:0000256" key="5">
    <source>
        <dbReference type="ARBA" id="ARBA00023124"/>
    </source>
</evidence>
<reference evidence="10" key="1">
    <citation type="submission" date="2018-11" db="EMBL/GenBank/DDBJ databases">
        <title>Complete genome sequence of Paenibacillus sp. ML311-T8.</title>
        <authorList>
            <person name="Nam Y.-D."/>
            <person name="Kang J."/>
            <person name="Chung W.-H."/>
            <person name="Park Y.S."/>
        </authorList>
    </citation>
    <scope>NUCLEOTIDE SEQUENCE [LARGE SCALE GENOMIC DNA]</scope>
    <source>
        <strain evidence="10">ML311-T8</strain>
    </source>
</reference>
<keyword evidence="3" id="KW-0227">DNA damage</keyword>
<dbReference type="GO" id="GO:0016829">
    <property type="term" value="F:lyase activity"/>
    <property type="evidence" value="ECO:0007669"/>
    <property type="project" value="UniProtKB-KW"/>
</dbReference>
<protein>
    <recommendedName>
        <fullName evidence="8">Abasic site processing protein</fullName>
        <ecNumber evidence="8">3.4.-.-</ecNumber>
    </recommendedName>
</protein>
<dbReference type="GO" id="GO:0106300">
    <property type="term" value="P:protein-DNA covalent cross-linking repair"/>
    <property type="evidence" value="ECO:0007669"/>
    <property type="project" value="InterPro"/>
</dbReference>
<dbReference type="PANTHER" id="PTHR13604">
    <property type="entry name" value="DC12-RELATED"/>
    <property type="match status" value="1"/>
</dbReference>
<sequence length="223" mass="25906">MCGRYTIVITMDELMRYYMMEIPLDRYHTPRYNVAPGQLVMAVISDGEKNRLGELKWGLIPNWAPDEKMSYKMINARADTVAEKPAFRTSFQRKRCLIPADSFYEWKKIGTDKQPMRIMFKDEGIFSMAGLYDTWTAPDGNKISTCTIITTTPNELMADIHDRMPVILRREDEQIWLDKQQKTEDLQALLRPFPTEKMIAYPVSKIVGNVKNDRIECIEALPV</sequence>
<dbReference type="InterPro" id="IPR036590">
    <property type="entry name" value="SRAP-like"/>
</dbReference>
<dbReference type="AlphaFoldDB" id="A0A6B8RI63"/>
<dbReference type="Gene3D" id="3.90.1680.10">
    <property type="entry name" value="SOS response associated peptidase-like"/>
    <property type="match status" value="1"/>
</dbReference>
<evidence type="ECO:0000256" key="7">
    <source>
        <dbReference type="ARBA" id="ARBA00023239"/>
    </source>
</evidence>
<accession>A0A6B8RI63</accession>
<dbReference type="PANTHER" id="PTHR13604:SF0">
    <property type="entry name" value="ABASIC SITE PROCESSING PROTEIN HMCES"/>
    <property type="match status" value="1"/>
</dbReference>
<keyword evidence="10" id="KW-1185">Reference proteome</keyword>
<dbReference type="EMBL" id="CP034235">
    <property type="protein sequence ID" value="QGQ96141.1"/>
    <property type="molecule type" value="Genomic_DNA"/>
</dbReference>
<organism evidence="9 10">
    <name type="scientific">Paenibacillus psychroresistens</name>
    <dbReference type="NCBI Taxonomy" id="1778678"/>
    <lineage>
        <taxon>Bacteria</taxon>
        <taxon>Bacillati</taxon>
        <taxon>Bacillota</taxon>
        <taxon>Bacilli</taxon>
        <taxon>Bacillales</taxon>
        <taxon>Paenibacillaceae</taxon>
        <taxon>Paenibacillus</taxon>
    </lineage>
</organism>
<keyword evidence="7" id="KW-0456">Lyase</keyword>
<dbReference type="Proteomes" id="UP000426246">
    <property type="component" value="Chromosome"/>
</dbReference>
<gene>
    <name evidence="9" type="ORF">EHS13_15285</name>
</gene>
<dbReference type="GO" id="GO:0003697">
    <property type="term" value="F:single-stranded DNA binding"/>
    <property type="evidence" value="ECO:0007669"/>
    <property type="project" value="InterPro"/>
</dbReference>
<evidence type="ECO:0000256" key="8">
    <source>
        <dbReference type="RuleBase" id="RU364100"/>
    </source>
</evidence>
<comment type="similarity">
    <text evidence="1 8">Belongs to the SOS response-associated peptidase family.</text>
</comment>
<evidence type="ECO:0000256" key="3">
    <source>
        <dbReference type="ARBA" id="ARBA00022763"/>
    </source>
</evidence>
<dbReference type="KEGG" id="ppsc:EHS13_15285"/>
<keyword evidence="2 8" id="KW-0645">Protease</keyword>